<evidence type="ECO:0000259" key="4">
    <source>
        <dbReference type="SMART" id="SM00967"/>
    </source>
</evidence>
<dbReference type="InterPro" id="IPR051259">
    <property type="entry name" value="rRNA_Methyltransferase"/>
</dbReference>
<dbReference type="RefSeq" id="WP_216572052.1">
    <property type="nucleotide sequence ID" value="NZ_JAHLOQ010000053.1"/>
</dbReference>
<gene>
    <name evidence="5" type="ORF">KQI20_13125</name>
</gene>
<comment type="caution">
    <text evidence="5">The sequence shown here is derived from an EMBL/GenBank/DDBJ whole genome shotgun (WGS) entry which is preliminary data.</text>
</comment>
<dbReference type="PANTHER" id="PTHR43191:SF2">
    <property type="entry name" value="RRNA METHYLTRANSFERASE 3, MITOCHONDRIAL"/>
    <property type="match status" value="1"/>
</dbReference>
<dbReference type="EMBL" id="JAHLOQ010000053">
    <property type="protein sequence ID" value="MBU5337387.1"/>
    <property type="molecule type" value="Genomic_DNA"/>
</dbReference>
<dbReference type="InterPro" id="IPR013123">
    <property type="entry name" value="SpoU_subst-bd"/>
</dbReference>
<evidence type="ECO:0000256" key="3">
    <source>
        <dbReference type="ARBA" id="ARBA00022679"/>
    </source>
</evidence>
<name>A0ABS6DZW7_9FIRM</name>
<keyword evidence="6" id="KW-1185">Reference proteome</keyword>
<feature type="domain" description="RNA 2-O ribose methyltransferase substrate binding" evidence="4">
    <location>
        <begin position="32"/>
        <end position="108"/>
    </location>
</feature>
<dbReference type="Pfam" id="PF22435">
    <property type="entry name" value="MRM3-like_sub_bind"/>
    <property type="match status" value="1"/>
</dbReference>
<dbReference type="Pfam" id="PF00588">
    <property type="entry name" value="SpoU_methylase"/>
    <property type="match status" value="1"/>
</dbReference>
<proteinExistence type="inferred from homology"/>
<keyword evidence="2 5" id="KW-0489">Methyltransferase</keyword>
<accession>A0ABS6DZW7</accession>
<evidence type="ECO:0000313" key="5">
    <source>
        <dbReference type="EMBL" id="MBU5337387.1"/>
    </source>
</evidence>
<sequence>MINIIKSKDNDKIKYTKSLLKTKGRNKEKKFIIEGYRILTLALECNAKLEYVFINEDFEKKDEHKSLLEELQNKGIKVYKTLNKIFLEMVDTENTQGILAVLEYKERDLVNNISQDDKFVLILDRIQDPGNMGTIIRTADSAGVDAIILLKGCVDIYNPKVIRSTMGSIFDMNVIHATQDEAVQFLKSNDFNIVSSYLQTDNYYHETTYDGKIALVIGNEANGINDELISQSDKLVKIPIYGNAESLNAAISAAVLMYEIKKYLA</sequence>
<evidence type="ECO:0000313" key="6">
    <source>
        <dbReference type="Proteomes" id="UP001196301"/>
    </source>
</evidence>
<organism evidence="5 6">
    <name type="scientific">Intestinibacter bartlettii</name>
    <dbReference type="NCBI Taxonomy" id="261299"/>
    <lineage>
        <taxon>Bacteria</taxon>
        <taxon>Bacillati</taxon>
        <taxon>Bacillota</taxon>
        <taxon>Clostridia</taxon>
        <taxon>Peptostreptococcales</taxon>
        <taxon>Peptostreptococcaceae</taxon>
        <taxon>Intestinibacter</taxon>
    </lineage>
</organism>
<keyword evidence="3" id="KW-0808">Transferase</keyword>
<evidence type="ECO:0000256" key="2">
    <source>
        <dbReference type="ARBA" id="ARBA00022603"/>
    </source>
</evidence>
<dbReference type="InterPro" id="IPR001537">
    <property type="entry name" value="SpoU_MeTrfase"/>
</dbReference>
<dbReference type="GO" id="GO:0008168">
    <property type="term" value="F:methyltransferase activity"/>
    <property type="evidence" value="ECO:0007669"/>
    <property type="project" value="UniProtKB-KW"/>
</dbReference>
<comment type="similarity">
    <text evidence="1">Belongs to the class IV-like SAM-binding methyltransferase superfamily. RNA methyltransferase TrmH family.</text>
</comment>
<dbReference type="InterPro" id="IPR053888">
    <property type="entry name" value="MRM3-like_sub_bind"/>
</dbReference>
<dbReference type="CDD" id="cd18095">
    <property type="entry name" value="SpoU-like_rRNA-MTase"/>
    <property type="match status" value="1"/>
</dbReference>
<dbReference type="Proteomes" id="UP001196301">
    <property type="component" value="Unassembled WGS sequence"/>
</dbReference>
<evidence type="ECO:0000256" key="1">
    <source>
        <dbReference type="ARBA" id="ARBA00007228"/>
    </source>
</evidence>
<reference evidence="5 6" key="1">
    <citation type="submission" date="2021-06" db="EMBL/GenBank/DDBJ databases">
        <authorList>
            <person name="Sun Q."/>
            <person name="Li D."/>
        </authorList>
    </citation>
    <scope>NUCLEOTIDE SEQUENCE [LARGE SCALE GENOMIC DNA]</scope>
    <source>
        <strain evidence="5 6">N19</strain>
    </source>
</reference>
<dbReference type="SMART" id="SM00967">
    <property type="entry name" value="SpoU_sub_bind"/>
    <property type="match status" value="1"/>
</dbReference>
<protein>
    <submittedName>
        <fullName evidence="5">RNA methyltransferase</fullName>
    </submittedName>
</protein>
<dbReference type="PANTHER" id="PTHR43191">
    <property type="entry name" value="RRNA METHYLTRANSFERASE 3"/>
    <property type="match status" value="1"/>
</dbReference>
<dbReference type="GO" id="GO:0032259">
    <property type="term" value="P:methylation"/>
    <property type="evidence" value="ECO:0007669"/>
    <property type="project" value="UniProtKB-KW"/>
</dbReference>